<reference evidence="1 2" key="1">
    <citation type="journal article" date="2019" name="Commun. Biol.">
        <title>The bagworm genome reveals a unique fibroin gene that provides high tensile strength.</title>
        <authorList>
            <person name="Kono N."/>
            <person name="Nakamura H."/>
            <person name="Ohtoshi R."/>
            <person name="Tomita M."/>
            <person name="Numata K."/>
            <person name="Arakawa K."/>
        </authorList>
    </citation>
    <scope>NUCLEOTIDE SEQUENCE [LARGE SCALE GENOMIC DNA]</scope>
</reference>
<evidence type="ECO:0000313" key="1">
    <source>
        <dbReference type="EMBL" id="GBP96171.1"/>
    </source>
</evidence>
<keyword evidence="2" id="KW-1185">Reference proteome</keyword>
<name>A0A4C2A5K6_EUMVA</name>
<accession>A0A4C2A5K6</accession>
<proteinExistence type="predicted"/>
<gene>
    <name evidence="1" type="ORF">EVAR_98227_1</name>
</gene>
<protein>
    <submittedName>
        <fullName evidence="1">Uncharacterized protein</fullName>
    </submittedName>
</protein>
<evidence type="ECO:0000313" key="2">
    <source>
        <dbReference type="Proteomes" id="UP000299102"/>
    </source>
</evidence>
<dbReference type="Proteomes" id="UP000299102">
    <property type="component" value="Unassembled WGS sequence"/>
</dbReference>
<organism evidence="1 2">
    <name type="scientific">Eumeta variegata</name>
    <name type="common">Bagworm moth</name>
    <name type="synonym">Eumeta japonica</name>
    <dbReference type="NCBI Taxonomy" id="151549"/>
    <lineage>
        <taxon>Eukaryota</taxon>
        <taxon>Metazoa</taxon>
        <taxon>Ecdysozoa</taxon>
        <taxon>Arthropoda</taxon>
        <taxon>Hexapoda</taxon>
        <taxon>Insecta</taxon>
        <taxon>Pterygota</taxon>
        <taxon>Neoptera</taxon>
        <taxon>Endopterygota</taxon>
        <taxon>Lepidoptera</taxon>
        <taxon>Glossata</taxon>
        <taxon>Ditrysia</taxon>
        <taxon>Tineoidea</taxon>
        <taxon>Psychidae</taxon>
        <taxon>Oiketicinae</taxon>
        <taxon>Eumeta</taxon>
    </lineage>
</organism>
<sequence>MTLATPLGTGTMAAPICRSAARKIQLALRQSERSAFEHLCNYPLIRLLRFHPLVNKKGIETIRASSDSYEGFKRAMESRDELMNVKALKVKIVRRANRIAGAVSWESKNNVLVSSESEHVSLAEAVKETIYLKGLLTEIG</sequence>
<comment type="caution">
    <text evidence="1">The sequence shown here is derived from an EMBL/GenBank/DDBJ whole genome shotgun (WGS) entry which is preliminary data.</text>
</comment>
<dbReference type="AlphaFoldDB" id="A0A4C2A5K6"/>
<dbReference type="EMBL" id="BGZK01002748">
    <property type="protein sequence ID" value="GBP96171.1"/>
    <property type="molecule type" value="Genomic_DNA"/>
</dbReference>